<dbReference type="CDD" id="cd00830">
    <property type="entry name" value="KAS_III"/>
    <property type="match status" value="1"/>
</dbReference>
<name>B4SF12_PELPB</name>
<dbReference type="AlphaFoldDB" id="B4SF12"/>
<keyword evidence="2 5" id="KW-0012">Acyltransferase</keyword>
<dbReference type="GO" id="GO:0004315">
    <property type="term" value="F:3-oxoacyl-[acyl-carrier-protein] synthase activity"/>
    <property type="evidence" value="ECO:0007669"/>
    <property type="project" value="UniProtKB-EC"/>
</dbReference>
<protein>
    <submittedName>
        <fullName evidence="5">Beta-ketoacyl-acyl-carrier-protein synthase I</fullName>
        <ecNumber evidence="5">2.3.1.41</ecNumber>
    </submittedName>
</protein>
<dbReference type="Proteomes" id="UP000002724">
    <property type="component" value="Chromosome"/>
</dbReference>
<keyword evidence="1 5" id="KW-0808">Transferase</keyword>
<evidence type="ECO:0000256" key="1">
    <source>
        <dbReference type="ARBA" id="ARBA00022679"/>
    </source>
</evidence>
<evidence type="ECO:0000259" key="3">
    <source>
        <dbReference type="Pfam" id="PF08541"/>
    </source>
</evidence>
<feature type="domain" description="Beta-ketoacyl-[acyl-carrier-protein] synthase III C-terminal" evidence="3">
    <location>
        <begin position="250"/>
        <end position="330"/>
    </location>
</feature>
<accession>B4SF12</accession>
<dbReference type="PANTHER" id="PTHR34069:SF2">
    <property type="entry name" value="BETA-KETOACYL-[ACYL-CARRIER-PROTEIN] SYNTHASE III"/>
    <property type="match status" value="1"/>
</dbReference>
<dbReference type="GO" id="GO:0006633">
    <property type="term" value="P:fatty acid biosynthetic process"/>
    <property type="evidence" value="ECO:0007669"/>
    <property type="project" value="InterPro"/>
</dbReference>
<evidence type="ECO:0000313" key="6">
    <source>
        <dbReference type="Proteomes" id="UP000002724"/>
    </source>
</evidence>
<dbReference type="STRING" id="324925.Ppha_0871"/>
<dbReference type="Pfam" id="PF08541">
    <property type="entry name" value="ACP_syn_III_C"/>
    <property type="match status" value="1"/>
</dbReference>
<organism evidence="5 6">
    <name type="scientific">Pelodictyon phaeoclathratiforme (strain DSM 5477 / BU-1)</name>
    <dbReference type="NCBI Taxonomy" id="324925"/>
    <lineage>
        <taxon>Bacteria</taxon>
        <taxon>Pseudomonadati</taxon>
        <taxon>Chlorobiota</taxon>
        <taxon>Chlorobiia</taxon>
        <taxon>Chlorobiales</taxon>
        <taxon>Chlorobiaceae</taxon>
        <taxon>Chlorobium/Pelodictyon group</taxon>
        <taxon>Pelodictyon</taxon>
    </lineage>
</organism>
<dbReference type="KEGG" id="pph:Ppha_0871"/>
<dbReference type="eggNOG" id="COG0332">
    <property type="taxonomic scope" value="Bacteria"/>
</dbReference>
<dbReference type="Gene3D" id="3.40.47.10">
    <property type="match status" value="2"/>
</dbReference>
<dbReference type="PANTHER" id="PTHR34069">
    <property type="entry name" value="3-OXOACYL-[ACYL-CARRIER-PROTEIN] SYNTHASE 3"/>
    <property type="match status" value="1"/>
</dbReference>
<proteinExistence type="predicted"/>
<dbReference type="Pfam" id="PF08545">
    <property type="entry name" value="ACP_syn_III"/>
    <property type="match status" value="1"/>
</dbReference>
<dbReference type="InterPro" id="IPR016039">
    <property type="entry name" value="Thiolase-like"/>
</dbReference>
<evidence type="ECO:0000313" key="5">
    <source>
        <dbReference type="EMBL" id="ACF43159.1"/>
    </source>
</evidence>
<dbReference type="GO" id="GO:0044550">
    <property type="term" value="P:secondary metabolite biosynthetic process"/>
    <property type="evidence" value="ECO:0007669"/>
    <property type="project" value="TreeGrafter"/>
</dbReference>
<evidence type="ECO:0000256" key="2">
    <source>
        <dbReference type="ARBA" id="ARBA00023315"/>
    </source>
</evidence>
<dbReference type="OrthoDB" id="1704808at2"/>
<feature type="domain" description="Beta-ketoacyl-[acyl-carrier-protein] synthase III N-terminal" evidence="4">
    <location>
        <begin position="113"/>
        <end position="189"/>
    </location>
</feature>
<dbReference type="RefSeq" id="WP_012507654.1">
    <property type="nucleotide sequence ID" value="NC_011060.1"/>
</dbReference>
<sequence length="331" mass="35427">MQLNLPLKIIGLGRYLPPRIVPNSELETICALPSGWIERRNGVRERRWATTETASFMAAEAAREALDEAKLRPDQLSLIINASGTPEQAIPDTGALIQRQLGLGKSGIPAMSVHTTCLSFITALDVAATYINAGRYNHILIASSEISSCGINPKEPESATLVGDAAAAVVVTRATEGDSSSLHHAHFKTWGEGAAFTSIRGGGSARHPAKPGHNPDDDLFHMDGPAVLRMVRGLDELFLEELYPGLSKSLTDIDLVVPHQSSKVGLLLLQRYGWPEAKIMRTLHQLGNCVAASIPATLYQSVRDGNLQRGQKLLLVGTGAGLSIGGVVMTY</sequence>
<dbReference type="EC" id="2.3.1.41" evidence="5"/>
<gene>
    <name evidence="5" type="ordered locus">Ppha_0871</name>
</gene>
<dbReference type="SUPFAM" id="SSF53901">
    <property type="entry name" value="Thiolase-like"/>
    <property type="match status" value="1"/>
</dbReference>
<dbReference type="EMBL" id="CP001110">
    <property type="protein sequence ID" value="ACF43159.1"/>
    <property type="molecule type" value="Genomic_DNA"/>
</dbReference>
<dbReference type="InterPro" id="IPR013751">
    <property type="entry name" value="ACP_syn_III_N"/>
</dbReference>
<dbReference type="HOGENOM" id="CLU_039592_4_2_10"/>
<evidence type="ECO:0000259" key="4">
    <source>
        <dbReference type="Pfam" id="PF08545"/>
    </source>
</evidence>
<keyword evidence="6" id="KW-1185">Reference proteome</keyword>
<reference evidence="5 6" key="1">
    <citation type="submission" date="2008-06" db="EMBL/GenBank/DDBJ databases">
        <title>Complete sequence of Pelodictyon phaeoclathratiforme BU-1.</title>
        <authorList>
            <consortium name="US DOE Joint Genome Institute"/>
            <person name="Lucas S."/>
            <person name="Copeland A."/>
            <person name="Lapidus A."/>
            <person name="Glavina del Rio T."/>
            <person name="Dalin E."/>
            <person name="Tice H."/>
            <person name="Bruce D."/>
            <person name="Goodwin L."/>
            <person name="Pitluck S."/>
            <person name="Schmutz J."/>
            <person name="Larimer F."/>
            <person name="Land M."/>
            <person name="Hauser L."/>
            <person name="Kyrpides N."/>
            <person name="Mikhailova N."/>
            <person name="Liu Z."/>
            <person name="Li T."/>
            <person name="Zhao F."/>
            <person name="Overmann J."/>
            <person name="Bryant D.A."/>
            <person name="Richardson P."/>
        </authorList>
    </citation>
    <scope>NUCLEOTIDE SEQUENCE [LARGE SCALE GENOMIC DNA]</scope>
    <source>
        <strain evidence="6">DSM 5477 / BU-1</strain>
    </source>
</reference>
<dbReference type="InterPro" id="IPR013747">
    <property type="entry name" value="ACP_syn_III_C"/>
</dbReference>